<reference evidence="4" key="1">
    <citation type="journal article" date="2002" name="Science">
        <title>The draft genome of Ciona intestinalis: insights into chordate and vertebrate origins.</title>
        <authorList>
            <person name="Dehal P."/>
            <person name="Satou Y."/>
            <person name="Campbell R.K."/>
            <person name="Chapman J."/>
            <person name="Degnan B."/>
            <person name="De Tomaso A."/>
            <person name="Davidson B."/>
            <person name="Di Gregorio A."/>
            <person name="Gelpke M."/>
            <person name="Goodstein D.M."/>
            <person name="Harafuji N."/>
            <person name="Hastings K.E."/>
            <person name="Ho I."/>
            <person name="Hotta K."/>
            <person name="Huang W."/>
            <person name="Kawashima T."/>
            <person name="Lemaire P."/>
            <person name="Martinez D."/>
            <person name="Meinertzhagen I.A."/>
            <person name="Necula S."/>
            <person name="Nonaka M."/>
            <person name="Putnam N."/>
            <person name="Rash S."/>
            <person name="Saiga H."/>
            <person name="Satake M."/>
            <person name="Terry A."/>
            <person name="Yamada L."/>
            <person name="Wang H.G."/>
            <person name="Awazu S."/>
            <person name="Azumi K."/>
            <person name="Boore J."/>
            <person name="Branno M."/>
            <person name="Chin-Bow S."/>
            <person name="DeSantis R."/>
            <person name="Doyle S."/>
            <person name="Francino P."/>
            <person name="Keys D.N."/>
            <person name="Haga S."/>
            <person name="Hayashi H."/>
            <person name="Hino K."/>
            <person name="Imai K.S."/>
            <person name="Inaba K."/>
            <person name="Kano S."/>
            <person name="Kobayashi K."/>
            <person name="Kobayashi M."/>
            <person name="Lee B.I."/>
            <person name="Makabe K.W."/>
            <person name="Manohar C."/>
            <person name="Matassi G."/>
            <person name="Medina M."/>
            <person name="Mochizuki Y."/>
            <person name="Mount S."/>
            <person name="Morishita T."/>
            <person name="Miura S."/>
            <person name="Nakayama A."/>
            <person name="Nishizaka S."/>
            <person name="Nomoto H."/>
            <person name="Ohta F."/>
            <person name="Oishi K."/>
            <person name="Rigoutsos I."/>
            <person name="Sano M."/>
            <person name="Sasaki A."/>
            <person name="Sasakura Y."/>
            <person name="Shoguchi E."/>
            <person name="Shin-i T."/>
            <person name="Spagnuolo A."/>
            <person name="Stainier D."/>
            <person name="Suzuki M.M."/>
            <person name="Tassy O."/>
            <person name="Takatori N."/>
            <person name="Tokuoka M."/>
            <person name="Yagi K."/>
            <person name="Yoshizaki F."/>
            <person name="Wada S."/>
            <person name="Zhang C."/>
            <person name="Hyatt P.D."/>
            <person name="Larimer F."/>
            <person name="Detter C."/>
            <person name="Doggett N."/>
            <person name="Glavina T."/>
            <person name="Hawkins T."/>
            <person name="Richardson P."/>
            <person name="Lucas S."/>
            <person name="Kohara Y."/>
            <person name="Levine M."/>
            <person name="Satoh N."/>
            <person name="Rokhsar D.S."/>
        </authorList>
    </citation>
    <scope>NUCLEOTIDE SEQUENCE [LARGE SCALE GENOMIC DNA]</scope>
</reference>
<proteinExistence type="predicted"/>
<feature type="domain" description="Methyltransferase" evidence="2">
    <location>
        <begin position="62"/>
        <end position="203"/>
    </location>
</feature>
<dbReference type="InParanoid" id="F6ZSL9"/>
<dbReference type="AlphaFoldDB" id="F6ZSL9"/>
<evidence type="ECO:0000259" key="2">
    <source>
        <dbReference type="Pfam" id="PF13383"/>
    </source>
</evidence>
<dbReference type="PANTHER" id="PTHR32026">
    <property type="entry name" value="METHYLTRANSFERASE-LIKE PROTEIN 24"/>
    <property type="match status" value="1"/>
</dbReference>
<keyword evidence="4" id="KW-1185">Reference proteome</keyword>
<evidence type="ECO:0000313" key="3">
    <source>
        <dbReference type="Ensembl" id="ENSCINP00000019890.3"/>
    </source>
</evidence>
<evidence type="ECO:0000256" key="1">
    <source>
        <dbReference type="SAM" id="Phobius"/>
    </source>
</evidence>
<dbReference type="InterPro" id="IPR026913">
    <property type="entry name" value="METTL24"/>
</dbReference>
<dbReference type="OMA" id="YEICLES"/>
<dbReference type="Proteomes" id="UP000008144">
    <property type="component" value="Chromosome 11"/>
</dbReference>
<dbReference type="GeneTree" id="ENSGT00940000165123"/>
<dbReference type="Ensembl" id="ENSCINT00000019890.3">
    <property type="protein sequence ID" value="ENSCINP00000019890.3"/>
    <property type="gene ID" value="ENSCING00000009796.3"/>
</dbReference>
<gene>
    <name evidence="3" type="primary">LOC100183156</name>
</gene>
<dbReference type="PANTHER" id="PTHR32026:SF10">
    <property type="entry name" value="METHYLTRANSFERASE-LIKE PROTEIN 24-RELATED"/>
    <property type="match status" value="1"/>
</dbReference>
<keyword evidence="1" id="KW-0472">Membrane</keyword>
<accession>F6ZSL9</accession>
<feature type="transmembrane region" description="Helical" evidence="1">
    <location>
        <begin position="12"/>
        <end position="39"/>
    </location>
</feature>
<organism evidence="3 4">
    <name type="scientific">Ciona intestinalis</name>
    <name type="common">Transparent sea squirt</name>
    <name type="synonym">Ascidia intestinalis</name>
    <dbReference type="NCBI Taxonomy" id="7719"/>
    <lineage>
        <taxon>Eukaryota</taxon>
        <taxon>Metazoa</taxon>
        <taxon>Chordata</taxon>
        <taxon>Tunicata</taxon>
        <taxon>Ascidiacea</taxon>
        <taxon>Phlebobranchia</taxon>
        <taxon>Cionidae</taxon>
        <taxon>Ciona</taxon>
    </lineage>
</organism>
<reference evidence="3" key="2">
    <citation type="journal article" date="2008" name="Genome Biol.">
        <title>Improved genome assembly and evidence-based global gene model set for the chordate Ciona intestinalis: new insight into intron and operon populations.</title>
        <authorList>
            <person name="Satou Y."/>
            <person name="Mineta K."/>
            <person name="Ogasawara M."/>
            <person name="Sasakura Y."/>
            <person name="Shoguchi E."/>
            <person name="Ueno K."/>
            <person name="Yamada L."/>
            <person name="Matsumoto J."/>
            <person name="Wasserscheid J."/>
            <person name="Dewar K."/>
            <person name="Wiley G.B."/>
            <person name="Macmil S.L."/>
            <person name="Roe B.A."/>
            <person name="Zeller R.W."/>
            <person name="Hastings K.E."/>
            <person name="Lemaire P."/>
            <person name="Lindquist E."/>
            <person name="Endo T."/>
            <person name="Hotta K."/>
            <person name="Inaba K."/>
        </authorList>
    </citation>
    <scope>NUCLEOTIDE SEQUENCE [LARGE SCALE GENOMIC DNA]</scope>
    <source>
        <strain evidence="3">wild type</strain>
    </source>
</reference>
<name>F6ZSL9_CIOIN</name>
<reference evidence="3" key="3">
    <citation type="submission" date="2025-08" db="UniProtKB">
        <authorList>
            <consortium name="Ensembl"/>
        </authorList>
    </citation>
    <scope>IDENTIFICATION</scope>
</reference>
<dbReference type="InterPro" id="IPR025714">
    <property type="entry name" value="Methyltranfer_dom"/>
</dbReference>
<keyword evidence="1" id="KW-0812">Transmembrane</keyword>
<dbReference type="HOGENOM" id="CLU_114350_0_0_1"/>
<evidence type="ECO:0000313" key="4">
    <source>
        <dbReference type="Proteomes" id="UP000008144"/>
    </source>
</evidence>
<reference evidence="3" key="4">
    <citation type="submission" date="2025-09" db="UniProtKB">
        <authorList>
            <consortium name="Ensembl"/>
        </authorList>
    </citation>
    <scope>IDENTIFICATION</scope>
</reference>
<keyword evidence="1" id="KW-1133">Transmembrane helix</keyword>
<sequence length="209" mass="23517">MLLRMLRNQRSVLLKGVVALLVMAVFICFNLEATLMFLIQTKHALFHEKYQDGIPGLASPLEESDRLWEFAHTMQYKCENPKRIGGDNGVGDGSYEICLESKHWPLTTDPNYKCLVYSFGVGDDLSFDDALAKMGCEVHSFDPSMNWEDGKVFPSGVTFHKIGISQWDIEKDENGWKMRSLKTLLKELGHSGRIIDILKVDTDAPMGGG</sequence>
<dbReference type="EMBL" id="EAAA01000733">
    <property type="status" value="NOT_ANNOTATED_CDS"/>
    <property type="molecule type" value="Genomic_DNA"/>
</dbReference>
<dbReference type="Pfam" id="PF13383">
    <property type="entry name" value="Methyltransf_22"/>
    <property type="match status" value="1"/>
</dbReference>
<protein>
    <submittedName>
        <fullName evidence="3">Methyltransferase-like protein 24</fullName>
    </submittedName>
</protein>